<dbReference type="EMBL" id="LAZR01027054">
    <property type="protein sequence ID" value="KKL66908.1"/>
    <property type="molecule type" value="Genomic_DNA"/>
</dbReference>
<accession>A0A0F9DYI8</accession>
<sequence>MKSLWEQIWLSQDKKCSECGKIVDLKDTSKNLHSFKIVCQPCYDNPSSLTMVILDEWANATK</sequence>
<comment type="caution">
    <text evidence="1">The sequence shown here is derived from an EMBL/GenBank/DDBJ whole genome shotgun (WGS) entry which is preliminary data.</text>
</comment>
<protein>
    <submittedName>
        <fullName evidence="1">Uncharacterized protein</fullName>
    </submittedName>
</protein>
<proteinExistence type="predicted"/>
<name>A0A0F9DYI8_9ZZZZ</name>
<evidence type="ECO:0000313" key="1">
    <source>
        <dbReference type="EMBL" id="KKL66908.1"/>
    </source>
</evidence>
<reference evidence="1" key="1">
    <citation type="journal article" date="2015" name="Nature">
        <title>Complex archaea that bridge the gap between prokaryotes and eukaryotes.</title>
        <authorList>
            <person name="Spang A."/>
            <person name="Saw J.H."/>
            <person name="Jorgensen S.L."/>
            <person name="Zaremba-Niedzwiedzka K."/>
            <person name="Martijn J."/>
            <person name="Lind A.E."/>
            <person name="van Eijk R."/>
            <person name="Schleper C."/>
            <person name="Guy L."/>
            <person name="Ettema T.J."/>
        </authorList>
    </citation>
    <scope>NUCLEOTIDE SEQUENCE</scope>
</reference>
<dbReference type="AlphaFoldDB" id="A0A0F9DYI8"/>
<organism evidence="1">
    <name type="scientific">marine sediment metagenome</name>
    <dbReference type="NCBI Taxonomy" id="412755"/>
    <lineage>
        <taxon>unclassified sequences</taxon>
        <taxon>metagenomes</taxon>
        <taxon>ecological metagenomes</taxon>
    </lineage>
</organism>
<gene>
    <name evidence="1" type="ORF">LCGC14_2140280</name>
</gene>